<dbReference type="Gene3D" id="3.40.50.300">
    <property type="entry name" value="P-loop containing nucleotide triphosphate hydrolases"/>
    <property type="match status" value="1"/>
</dbReference>
<comment type="caution">
    <text evidence="7">The sequence shown here is derived from an EMBL/GenBank/DDBJ whole genome shotgun (WGS) entry which is preliminary data.</text>
</comment>
<evidence type="ECO:0000256" key="2">
    <source>
        <dbReference type="ARBA" id="ARBA00022692"/>
    </source>
</evidence>
<keyword evidence="8" id="KW-1185">Reference proteome</keyword>
<evidence type="ECO:0000256" key="5">
    <source>
        <dbReference type="SAM" id="SignalP"/>
    </source>
</evidence>
<comment type="subcellular location">
    <subcellularLocation>
        <location evidence="1">Membrane</location>
        <topology evidence="1">Multi-pass membrane protein</topology>
    </subcellularLocation>
</comment>
<dbReference type="GO" id="GO:0042626">
    <property type="term" value="F:ATPase-coupled transmembrane transporter activity"/>
    <property type="evidence" value="ECO:0007669"/>
    <property type="project" value="TreeGrafter"/>
</dbReference>
<dbReference type="EMBL" id="BPVZ01000031">
    <property type="protein sequence ID" value="GKV09764.1"/>
    <property type="molecule type" value="Genomic_DNA"/>
</dbReference>
<gene>
    <name evidence="7" type="ORF">SLEP1_g21213</name>
</gene>
<dbReference type="SUPFAM" id="SSF52540">
    <property type="entry name" value="P-loop containing nucleoside triphosphate hydrolases"/>
    <property type="match status" value="1"/>
</dbReference>
<dbReference type="AlphaFoldDB" id="A0AAV5JEE1"/>
<accession>A0AAV5JEE1</accession>
<protein>
    <recommendedName>
        <fullName evidence="6">ABC transporter domain-containing protein</fullName>
    </recommendedName>
</protein>
<dbReference type="GO" id="GO:0005524">
    <property type="term" value="F:ATP binding"/>
    <property type="evidence" value="ECO:0007669"/>
    <property type="project" value="InterPro"/>
</dbReference>
<dbReference type="InterPro" id="IPR027417">
    <property type="entry name" value="P-loop_NTPase"/>
</dbReference>
<evidence type="ECO:0000313" key="7">
    <source>
        <dbReference type="EMBL" id="GKV09764.1"/>
    </source>
</evidence>
<keyword evidence="4" id="KW-0472">Membrane</keyword>
<keyword evidence="2" id="KW-0812">Transmembrane</keyword>
<evidence type="ECO:0000259" key="6">
    <source>
        <dbReference type="Pfam" id="PF00005"/>
    </source>
</evidence>
<dbReference type="InterPro" id="IPR039421">
    <property type="entry name" value="Type_1_exporter"/>
</dbReference>
<reference evidence="7 8" key="1">
    <citation type="journal article" date="2021" name="Commun. Biol.">
        <title>The genome of Shorea leprosula (Dipterocarpaceae) highlights the ecological relevance of drought in aseasonal tropical rainforests.</title>
        <authorList>
            <person name="Ng K.K.S."/>
            <person name="Kobayashi M.J."/>
            <person name="Fawcett J.A."/>
            <person name="Hatakeyama M."/>
            <person name="Paape T."/>
            <person name="Ng C.H."/>
            <person name="Ang C.C."/>
            <person name="Tnah L.H."/>
            <person name="Lee C.T."/>
            <person name="Nishiyama T."/>
            <person name="Sese J."/>
            <person name="O'Brien M.J."/>
            <person name="Copetti D."/>
            <person name="Mohd Noor M.I."/>
            <person name="Ong R.C."/>
            <person name="Putra M."/>
            <person name="Sireger I.Z."/>
            <person name="Indrioko S."/>
            <person name="Kosugi Y."/>
            <person name="Izuno A."/>
            <person name="Isagi Y."/>
            <person name="Lee S.L."/>
            <person name="Shimizu K.K."/>
        </authorList>
    </citation>
    <scope>NUCLEOTIDE SEQUENCE [LARGE SCALE GENOMIC DNA]</scope>
    <source>
        <strain evidence="7">214</strain>
    </source>
</reference>
<sequence>MVAIAILVILDIIHQRPLIDDDQGKGKKVERSRPLDIELKMMTFAYPSRLEVIVLRDFYLKVKGGSMVALVGGSGSGKSIVVWLIQRFYYPNQGKVMMGRVDLKKVNVKWLRRQIALVGQELALFTGTVRDNIAFGNLNASWAKIEEAAKEAYIHKFISSLPQGYETQIVRAGFNYPRDRNKGLQ</sequence>
<dbReference type="InterPro" id="IPR036640">
    <property type="entry name" value="ABC1_TM_sf"/>
</dbReference>
<feature type="domain" description="ABC transporter" evidence="6">
    <location>
        <begin position="55"/>
        <end position="158"/>
    </location>
</feature>
<evidence type="ECO:0000256" key="1">
    <source>
        <dbReference type="ARBA" id="ARBA00004141"/>
    </source>
</evidence>
<dbReference type="Gene3D" id="1.20.1560.10">
    <property type="entry name" value="ABC transporter type 1, transmembrane domain"/>
    <property type="match status" value="1"/>
</dbReference>
<feature type="signal peptide" evidence="5">
    <location>
        <begin position="1"/>
        <end position="15"/>
    </location>
</feature>
<dbReference type="GO" id="GO:0005886">
    <property type="term" value="C:plasma membrane"/>
    <property type="evidence" value="ECO:0007669"/>
    <property type="project" value="TreeGrafter"/>
</dbReference>
<evidence type="ECO:0000256" key="3">
    <source>
        <dbReference type="ARBA" id="ARBA00022989"/>
    </source>
</evidence>
<evidence type="ECO:0000256" key="4">
    <source>
        <dbReference type="ARBA" id="ARBA00023136"/>
    </source>
</evidence>
<dbReference type="PANTHER" id="PTHR24222:SF76">
    <property type="entry name" value="MYCOBACTIN IMPORT ATP-BINDING_PERMEASE PROTEIN IRTB"/>
    <property type="match status" value="1"/>
</dbReference>
<dbReference type="Pfam" id="PF00005">
    <property type="entry name" value="ABC_tran"/>
    <property type="match status" value="1"/>
</dbReference>
<organism evidence="7 8">
    <name type="scientific">Rubroshorea leprosula</name>
    <dbReference type="NCBI Taxonomy" id="152421"/>
    <lineage>
        <taxon>Eukaryota</taxon>
        <taxon>Viridiplantae</taxon>
        <taxon>Streptophyta</taxon>
        <taxon>Embryophyta</taxon>
        <taxon>Tracheophyta</taxon>
        <taxon>Spermatophyta</taxon>
        <taxon>Magnoliopsida</taxon>
        <taxon>eudicotyledons</taxon>
        <taxon>Gunneridae</taxon>
        <taxon>Pentapetalae</taxon>
        <taxon>rosids</taxon>
        <taxon>malvids</taxon>
        <taxon>Malvales</taxon>
        <taxon>Dipterocarpaceae</taxon>
        <taxon>Rubroshorea</taxon>
    </lineage>
</organism>
<evidence type="ECO:0000313" key="8">
    <source>
        <dbReference type="Proteomes" id="UP001054252"/>
    </source>
</evidence>
<keyword evidence="3" id="KW-1133">Transmembrane helix</keyword>
<dbReference type="GO" id="GO:0016887">
    <property type="term" value="F:ATP hydrolysis activity"/>
    <property type="evidence" value="ECO:0007669"/>
    <property type="project" value="InterPro"/>
</dbReference>
<feature type="chain" id="PRO_5043383231" description="ABC transporter domain-containing protein" evidence="5">
    <location>
        <begin position="16"/>
        <end position="185"/>
    </location>
</feature>
<dbReference type="PANTHER" id="PTHR24222">
    <property type="entry name" value="ABC TRANSPORTER B FAMILY"/>
    <property type="match status" value="1"/>
</dbReference>
<dbReference type="InterPro" id="IPR003439">
    <property type="entry name" value="ABC_transporter-like_ATP-bd"/>
</dbReference>
<dbReference type="Proteomes" id="UP001054252">
    <property type="component" value="Unassembled WGS sequence"/>
</dbReference>
<proteinExistence type="predicted"/>
<name>A0AAV5JEE1_9ROSI</name>
<keyword evidence="5" id="KW-0732">Signal</keyword>